<organism evidence="6 7">
    <name type="scientific">Alicyclobacillus cellulosilyticus</name>
    <dbReference type="NCBI Taxonomy" id="1003997"/>
    <lineage>
        <taxon>Bacteria</taxon>
        <taxon>Bacillati</taxon>
        <taxon>Bacillota</taxon>
        <taxon>Bacilli</taxon>
        <taxon>Bacillales</taxon>
        <taxon>Alicyclobacillaceae</taxon>
        <taxon>Alicyclobacillus</taxon>
    </lineage>
</organism>
<keyword evidence="2" id="KW-0809">Transit peptide</keyword>
<accession>A0A917K432</accession>
<dbReference type="GO" id="GO:0051536">
    <property type="term" value="F:iron-sulfur cluster binding"/>
    <property type="evidence" value="ECO:0007669"/>
    <property type="project" value="UniProtKB-KW"/>
</dbReference>
<sequence length="370" mass="39770">MDLDSPLRTAIDSVLAHVPPSRLAPHVQALSQRYRSGLGGGCSFITSEADALAYIAYRMPATFAAVHAALQQVKDVIPGWTPRSVADVGAGPGTAAWAAVSVWPEVQTVTSYERDRAMMAVGQRLAVHSPHPALRAAVWQQADIGAPGWRGSPHQLVLASYVLGELADAAQAVLMATLWEMAEDVLVIIEPGTPAGFARVRKAREWLRGLGAHILAPCPHDGACPLPAADWCHFAARVARSRVHRHVKQGELAYEDEKFSFLAAAKPELWQRWARSASADHDPAGSRARPAESGSAGGPERAAQEGASGGRVPAARPPGRILRHPQVRSGHIRLLVCTAEGLREAVVTRKDKAAFRRARDARWGDGWHDP</sequence>
<gene>
    <name evidence="6" type="ORF">GCM10010885_06940</name>
</gene>
<dbReference type="RefSeq" id="WP_188881172.1">
    <property type="nucleotide sequence ID" value="NZ_BMOY01000007.1"/>
</dbReference>
<evidence type="ECO:0000256" key="1">
    <source>
        <dbReference type="ARBA" id="ARBA00022723"/>
    </source>
</evidence>
<feature type="region of interest" description="Disordered" evidence="5">
    <location>
        <begin position="275"/>
        <end position="323"/>
    </location>
</feature>
<protein>
    <submittedName>
        <fullName evidence="6">rRNA methyltransferase</fullName>
    </submittedName>
</protein>
<dbReference type="SUPFAM" id="SSF53335">
    <property type="entry name" value="S-adenosyl-L-methionine-dependent methyltransferases"/>
    <property type="match status" value="1"/>
</dbReference>
<comment type="caution">
    <text evidence="6">The sequence shown here is derived from an EMBL/GenBank/DDBJ whole genome shotgun (WGS) entry which is preliminary data.</text>
</comment>
<dbReference type="InterPro" id="IPR015324">
    <property type="entry name" value="Ribosomal_Rsm22-like"/>
</dbReference>
<evidence type="ECO:0000313" key="7">
    <source>
        <dbReference type="Proteomes" id="UP000637695"/>
    </source>
</evidence>
<keyword evidence="7" id="KW-1185">Reference proteome</keyword>
<dbReference type="Pfam" id="PF09243">
    <property type="entry name" value="Rsm22"/>
    <property type="match status" value="1"/>
</dbReference>
<dbReference type="GO" id="GO:0015935">
    <property type="term" value="C:small ribosomal subunit"/>
    <property type="evidence" value="ECO:0007669"/>
    <property type="project" value="TreeGrafter"/>
</dbReference>
<dbReference type="AlphaFoldDB" id="A0A917K432"/>
<reference evidence="6" key="1">
    <citation type="journal article" date="2014" name="Int. J. Syst. Evol. Microbiol.">
        <title>Complete genome sequence of Corynebacterium casei LMG S-19264T (=DSM 44701T), isolated from a smear-ripened cheese.</title>
        <authorList>
            <consortium name="US DOE Joint Genome Institute (JGI-PGF)"/>
            <person name="Walter F."/>
            <person name="Albersmeier A."/>
            <person name="Kalinowski J."/>
            <person name="Ruckert C."/>
        </authorList>
    </citation>
    <scope>NUCLEOTIDE SEQUENCE</scope>
    <source>
        <strain evidence="6">JCM 18487</strain>
    </source>
</reference>
<dbReference type="EMBL" id="BMOY01000007">
    <property type="protein sequence ID" value="GGJ00311.1"/>
    <property type="molecule type" value="Genomic_DNA"/>
</dbReference>
<dbReference type="InterPro" id="IPR029063">
    <property type="entry name" value="SAM-dependent_MTases_sf"/>
</dbReference>
<keyword evidence="3" id="KW-0408">Iron</keyword>
<evidence type="ECO:0000256" key="2">
    <source>
        <dbReference type="ARBA" id="ARBA00022946"/>
    </source>
</evidence>
<evidence type="ECO:0000256" key="4">
    <source>
        <dbReference type="ARBA" id="ARBA00023014"/>
    </source>
</evidence>
<keyword evidence="1" id="KW-0479">Metal-binding</keyword>
<evidence type="ECO:0000256" key="5">
    <source>
        <dbReference type="SAM" id="MobiDB-lite"/>
    </source>
</evidence>
<dbReference type="GO" id="GO:0006412">
    <property type="term" value="P:translation"/>
    <property type="evidence" value="ECO:0007669"/>
    <property type="project" value="InterPro"/>
</dbReference>
<dbReference type="GO" id="GO:0003735">
    <property type="term" value="F:structural constituent of ribosome"/>
    <property type="evidence" value="ECO:0007669"/>
    <property type="project" value="TreeGrafter"/>
</dbReference>
<dbReference type="Gene3D" id="3.40.50.150">
    <property type="entry name" value="Vaccinia Virus protein VP39"/>
    <property type="match status" value="1"/>
</dbReference>
<dbReference type="Proteomes" id="UP000637695">
    <property type="component" value="Unassembled WGS sequence"/>
</dbReference>
<keyword evidence="6" id="KW-0808">Transferase</keyword>
<dbReference type="GO" id="GO:0008168">
    <property type="term" value="F:methyltransferase activity"/>
    <property type="evidence" value="ECO:0007669"/>
    <property type="project" value="UniProtKB-KW"/>
</dbReference>
<evidence type="ECO:0000313" key="6">
    <source>
        <dbReference type="EMBL" id="GGJ00311.1"/>
    </source>
</evidence>
<reference evidence="6" key="2">
    <citation type="submission" date="2020-09" db="EMBL/GenBank/DDBJ databases">
        <authorList>
            <person name="Sun Q."/>
            <person name="Ohkuma M."/>
        </authorList>
    </citation>
    <scope>NUCLEOTIDE SEQUENCE</scope>
    <source>
        <strain evidence="6">JCM 18487</strain>
    </source>
</reference>
<evidence type="ECO:0000256" key="3">
    <source>
        <dbReference type="ARBA" id="ARBA00023004"/>
    </source>
</evidence>
<name>A0A917K432_9BACL</name>
<keyword evidence="4" id="KW-0411">Iron-sulfur</keyword>
<dbReference type="InterPro" id="IPR052571">
    <property type="entry name" value="Mt_RNA_Methyltransferase"/>
</dbReference>
<proteinExistence type="predicted"/>
<keyword evidence="6" id="KW-0489">Methyltransferase</keyword>
<dbReference type="GO" id="GO:0032259">
    <property type="term" value="P:methylation"/>
    <property type="evidence" value="ECO:0007669"/>
    <property type="project" value="UniProtKB-KW"/>
</dbReference>
<dbReference type="PANTHER" id="PTHR13184">
    <property type="entry name" value="37S RIBOSOMAL PROTEIN S22"/>
    <property type="match status" value="1"/>
</dbReference>
<dbReference type="GO" id="GO:0046872">
    <property type="term" value="F:metal ion binding"/>
    <property type="evidence" value="ECO:0007669"/>
    <property type="project" value="UniProtKB-KW"/>
</dbReference>
<dbReference type="PANTHER" id="PTHR13184:SF5">
    <property type="entry name" value="METHYLTRANSFERASE-LIKE PROTEIN 17, MITOCHONDRIAL"/>
    <property type="match status" value="1"/>
</dbReference>